<evidence type="ECO:0000313" key="2">
    <source>
        <dbReference type="EMBL" id="KAI3908652.1"/>
    </source>
</evidence>
<evidence type="ECO:0000313" key="3">
    <source>
        <dbReference type="Proteomes" id="UP001202328"/>
    </source>
</evidence>
<dbReference type="EMBL" id="JAJJMB010010442">
    <property type="protein sequence ID" value="KAI3908652.1"/>
    <property type="molecule type" value="Genomic_DNA"/>
</dbReference>
<organism evidence="2 3">
    <name type="scientific">Papaver atlanticum</name>
    <dbReference type="NCBI Taxonomy" id="357466"/>
    <lineage>
        <taxon>Eukaryota</taxon>
        <taxon>Viridiplantae</taxon>
        <taxon>Streptophyta</taxon>
        <taxon>Embryophyta</taxon>
        <taxon>Tracheophyta</taxon>
        <taxon>Spermatophyta</taxon>
        <taxon>Magnoliopsida</taxon>
        <taxon>Ranunculales</taxon>
        <taxon>Papaveraceae</taxon>
        <taxon>Papaveroideae</taxon>
        <taxon>Papaver</taxon>
    </lineage>
</organism>
<feature type="non-terminal residue" evidence="2">
    <location>
        <position position="1"/>
    </location>
</feature>
<gene>
    <name evidence="2" type="ORF">MKW98_006804</name>
</gene>
<feature type="non-terminal residue" evidence="2">
    <location>
        <position position="77"/>
    </location>
</feature>
<accession>A0AAD4SKI3</accession>
<reference evidence="2" key="1">
    <citation type="submission" date="2022-04" db="EMBL/GenBank/DDBJ databases">
        <title>A functionally conserved STORR gene fusion in Papaver species that diverged 16.8 million years ago.</title>
        <authorList>
            <person name="Catania T."/>
        </authorList>
    </citation>
    <scope>NUCLEOTIDE SEQUENCE</scope>
    <source>
        <strain evidence="2">S-188037</strain>
    </source>
</reference>
<dbReference type="AlphaFoldDB" id="A0AAD4SKI3"/>
<protein>
    <submittedName>
        <fullName evidence="2">Uncharacterized protein</fullName>
    </submittedName>
</protein>
<proteinExistence type="predicted"/>
<comment type="caution">
    <text evidence="2">The sequence shown here is derived from an EMBL/GenBank/DDBJ whole genome shotgun (WGS) entry which is preliminary data.</text>
</comment>
<sequence length="77" mass="8647">DEHRDLLWKYVPNPPHAPIVGTLKKTSEALQNPVLQERLCTDLATHIWERHGQCLGDGDMPGDVIDNELDSGEDTDE</sequence>
<feature type="compositionally biased region" description="Acidic residues" evidence="1">
    <location>
        <begin position="65"/>
        <end position="77"/>
    </location>
</feature>
<dbReference type="Proteomes" id="UP001202328">
    <property type="component" value="Unassembled WGS sequence"/>
</dbReference>
<feature type="region of interest" description="Disordered" evidence="1">
    <location>
        <begin position="55"/>
        <end position="77"/>
    </location>
</feature>
<keyword evidence="3" id="KW-1185">Reference proteome</keyword>
<evidence type="ECO:0000256" key="1">
    <source>
        <dbReference type="SAM" id="MobiDB-lite"/>
    </source>
</evidence>
<name>A0AAD4SKI3_9MAGN</name>